<evidence type="ECO:0000256" key="9">
    <source>
        <dbReference type="ARBA" id="ARBA00022917"/>
    </source>
</evidence>
<gene>
    <name evidence="19" type="ORF">U27_04810</name>
</gene>
<dbReference type="GO" id="GO:0005524">
    <property type="term" value="F:ATP binding"/>
    <property type="evidence" value="ECO:0007669"/>
    <property type="project" value="UniProtKB-KW"/>
</dbReference>
<accession>A0A081BZT8</accession>
<keyword evidence="8 16" id="KW-0067">ATP-binding</keyword>
<evidence type="ECO:0000256" key="3">
    <source>
        <dbReference type="ARBA" id="ARBA00010728"/>
    </source>
</evidence>
<evidence type="ECO:0000256" key="17">
    <source>
        <dbReference type="SAM" id="Coils"/>
    </source>
</evidence>
<comment type="catalytic activity">
    <reaction evidence="12">
        <text>tRNA(Sec) + L-serine + ATP = L-seryl-tRNA(Sec) + AMP + diphosphate + H(+)</text>
        <dbReference type="Rhea" id="RHEA:42580"/>
        <dbReference type="Rhea" id="RHEA-COMP:9742"/>
        <dbReference type="Rhea" id="RHEA-COMP:10128"/>
        <dbReference type="ChEBI" id="CHEBI:15378"/>
        <dbReference type="ChEBI" id="CHEBI:30616"/>
        <dbReference type="ChEBI" id="CHEBI:33019"/>
        <dbReference type="ChEBI" id="CHEBI:33384"/>
        <dbReference type="ChEBI" id="CHEBI:78442"/>
        <dbReference type="ChEBI" id="CHEBI:78533"/>
        <dbReference type="ChEBI" id="CHEBI:456215"/>
        <dbReference type="EC" id="6.1.1.11"/>
    </reaction>
</comment>
<proteinExistence type="inferred from homology"/>
<dbReference type="PROSITE" id="PS50862">
    <property type="entry name" value="AA_TRNA_LIGASE_II"/>
    <property type="match status" value="1"/>
</dbReference>
<evidence type="ECO:0000256" key="4">
    <source>
        <dbReference type="ARBA" id="ARBA00012840"/>
    </source>
</evidence>
<dbReference type="PRINTS" id="PR00981">
    <property type="entry name" value="TRNASYNTHSER"/>
</dbReference>
<protein>
    <recommendedName>
        <fullName evidence="11 14">Serine--tRNA ligase</fullName>
        <ecNumber evidence="4 14">6.1.1.11</ecNumber>
    </recommendedName>
</protein>
<feature type="binding site" evidence="15">
    <location>
        <position position="386"/>
    </location>
    <ligand>
        <name>L-serine</name>
        <dbReference type="ChEBI" id="CHEBI:33384"/>
    </ligand>
</feature>
<dbReference type="SUPFAM" id="SSF55681">
    <property type="entry name" value="Class II aaRS and biotin synthetases"/>
    <property type="match status" value="1"/>
</dbReference>
<evidence type="ECO:0000256" key="6">
    <source>
        <dbReference type="ARBA" id="ARBA00022598"/>
    </source>
</evidence>
<dbReference type="Pfam" id="PF02403">
    <property type="entry name" value="Seryl_tRNA_N"/>
    <property type="match status" value="1"/>
</dbReference>
<dbReference type="InterPro" id="IPR042103">
    <property type="entry name" value="SerRS_1_N_sf"/>
</dbReference>
<dbReference type="GO" id="GO:0006434">
    <property type="term" value="P:seryl-tRNA aminoacylation"/>
    <property type="evidence" value="ECO:0007669"/>
    <property type="project" value="UniProtKB-UniRule"/>
</dbReference>
<keyword evidence="10 19" id="KW-0030">Aminoacyl-tRNA synthetase</keyword>
<feature type="coiled-coil region" evidence="17">
    <location>
        <begin position="68"/>
        <end position="102"/>
    </location>
</feature>
<dbReference type="Pfam" id="PF00587">
    <property type="entry name" value="tRNA-synt_2b"/>
    <property type="match status" value="1"/>
</dbReference>
<keyword evidence="6" id="KW-0436">Ligase</keyword>
<evidence type="ECO:0000256" key="16">
    <source>
        <dbReference type="PIRSR" id="PIRSR001529-2"/>
    </source>
</evidence>
<dbReference type="EC" id="6.1.1.11" evidence="4 14"/>
<evidence type="ECO:0000313" key="19">
    <source>
        <dbReference type="EMBL" id="GAK57843.1"/>
    </source>
</evidence>
<evidence type="ECO:0000259" key="18">
    <source>
        <dbReference type="PROSITE" id="PS50862"/>
    </source>
</evidence>
<dbReference type="InterPro" id="IPR010978">
    <property type="entry name" value="tRNA-bd_arm"/>
</dbReference>
<dbReference type="InterPro" id="IPR015866">
    <property type="entry name" value="Ser-tRNA-synth_1_N"/>
</dbReference>
<dbReference type="AlphaFoldDB" id="A0A081BZT8"/>
<keyword evidence="7" id="KW-0547">Nucleotide-binding</keyword>
<feature type="binding site" evidence="15">
    <location>
        <position position="265"/>
    </location>
    <ligand>
        <name>L-serine</name>
        <dbReference type="ChEBI" id="CHEBI:33384"/>
    </ligand>
</feature>
<dbReference type="InterPro" id="IPR002317">
    <property type="entry name" value="Ser-tRNA-ligase_type_1"/>
</dbReference>
<keyword evidence="20" id="KW-1185">Reference proteome</keyword>
<feature type="domain" description="Aminoacyl-transfer RNA synthetases class-II family profile" evidence="18">
    <location>
        <begin position="177"/>
        <end position="413"/>
    </location>
</feature>
<dbReference type="Gene3D" id="1.10.287.40">
    <property type="entry name" value="Serine-tRNA synthetase, tRNA binding domain"/>
    <property type="match status" value="1"/>
</dbReference>
<evidence type="ECO:0000256" key="10">
    <source>
        <dbReference type="ARBA" id="ARBA00023146"/>
    </source>
</evidence>
<feature type="binding site" evidence="16">
    <location>
        <begin position="265"/>
        <end position="267"/>
    </location>
    <ligand>
        <name>ATP</name>
        <dbReference type="ChEBI" id="CHEBI:30616"/>
    </ligand>
</feature>
<evidence type="ECO:0000256" key="2">
    <source>
        <dbReference type="ARBA" id="ARBA00005045"/>
    </source>
</evidence>
<comment type="catalytic activity">
    <reaction evidence="13">
        <text>tRNA(Ser) + L-serine + ATP = L-seryl-tRNA(Ser) + AMP + diphosphate + H(+)</text>
        <dbReference type="Rhea" id="RHEA:12292"/>
        <dbReference type="Rhea" id="RHEA-COMP:9669"/>
        <dbReference type="Rhea" id="RHEA-COMP:9703"/>
        <dbReference type="ChEBI" id="CHEBI:15378"/>
        <dbReference type="ChEBI" id="CHEBI:30616"/>
        <dbReference type="ChEBI" id="CHEBI:33019"/>
        <dbReference type="ChEBI" id="CHEBI:33384"/>
        <dbReference type="ChEBI" id="CHEBI:78442"/>
        <dbReference type="ChEBI" id="CHEBI:78533"/>
        <dbReference type="ChEBI" id="CHEBI:456215"/>
        <dbReference type="EC" id="6.1.1.11"/>
    </reaction>
</comment>
<evidence type="ECO:0000256" key="8">
    <source>
        <dbReference type="ARBA" id="ARBA00022840"/>
    </source>
</evidence>
<evidence type="ECO:0000256" key="7">
    <source>
        <dbReference type="ARBA" id="ARBA00022741"/>
    </source>
</evidence>
<reference evidence="19" key="1">
    <citation type="journal article" date="2015" name="PeerJ">
        <title>First genomic representation of candidate bacterial phylum KSB3 points to enhanced environmental sensing as a trigger of wastewater bulking.</title>
        <authorList>
            <person name="Sekiguchi Y."/>
            <person name="Ohashi A."/>
            <person name="Parks D.H."/>
            <person name="Yamauchi T."/>
            <person name="Tyson G.W."/>
            <person name="Hugenholtz P."/>
        </authorList>
    </citation>
    <scope>NUCLEOTIDE SEQUENCE [LARGE SCALE GENOMIC DNA]</scope>
</reference>
<dbReference type="InterPro" id="IPR045864">
    <property type="entry name" value="aa-tRNA-synth_II/BPL/LPL"/>
</dbReference>
<feature type="binding site" evidence="15">
    <location>
        <position position="288"/>
    </location>
    <ligand>
        <name>L-serine</name>
        <dbReference type="ChEBI" id="CHEBI:33384"/>
    </ligand>
</feature>
<dbReference type="PIRSF" id="PIRSF001529">
    <property type="entry name" value="Ser-tRNA-synth_IIa"/>
    <property type="match status" value="1"/>
</dbReference>
<dbReference type="GO" id="GO:0005737">
    <property type="term" value="C:cytoplasm"/>
    <property type="evidence" value="ECO:0007669"/>
    <property type="project" value="UniProtKB-SubCell"/>
</dbReference>
<evidence type="ECO:0000256" key="13">
    <source>
        <dbReference type="ARBA" id="ARBA00048823"/>
    </source>
</evidence>
<comment type="subcellular location">
    <subcellularLocation>
        <location evidence="1">Cytoplasm</location>
    </subcellularLocation>
</comment>
<evidence type="ECO:0000256" key="1">
    <source>
        <dbReference type="ARBA" id="ARBA00004496"/>
    </source>
</evidence>
<evidence type="ECO:0000256" key="5">
    <source>
        <dbReference type="ARBA" id="ARBA00022490"/>
    </source>
</evidence>
<comment type="similarity">
    <text evidence="3">Belongs to the class-II aminoacyl-tRNA synthetase family. Type-1 seryl-tRNA synthetase subfamily.</text>
</comment>
<comment type="pathway">
    <text evidence="2">Aminoacyl-tRNA biosynthesis; selenocysteinyl-tRNA(Sec) biosynthesis; L-seryl-tRNA(Sec) from L-serine and tRNA(Sec): step 1/1.</text>
</comment>
<dbReference type="HOGENOM" id="CLU_023797_1_1_0"/>
<dbReference type="InterPro" id="IPR006195">
    <property type="entry name" value="aa-tRNA-synth_II"/>
</dbReference>
<dbReference type="NCBIfam" id="TIGR00414">
    <property type="entry name" value="serS"/>
    <property type="match status" value="1"/>
</dbReference>
<feature type="binding site" evidence="16">
    <location>
        <begin position="352"/>
        <end position="355"/>
    </location>
    <ligand>
        <name>ATP</name>
        <dbReference type="ChEBI" id="CHEBI:30616"/>
    </ligand>
</feature>
<keyword evidence="5" id="KW-0963">Cytoplasm</keyword>
<evidence type="ECO:0000256" key="15">
    <source>
        <dbReference type="PIRSR" id="PIRSR001529-1"/>
    </source>
</evidence>
<dbReference type="SUPFAM" id="SSF46589">
    <property type="entry name" value="tRNA-binding arm"/>
    <property type="match status" value="1"/>
</dbReference>
<dbReference type="InterPro" id="IPR002314">
    <property type="entry name" value="aa-tRNA-synt_IIb"/>
</dbReference>
<name>A0A081BZT8_VECG1</name>
<feature type="binding site" evidence="15">
    <location>
        <position position="234"/>
    </location>
    <ligand>
        <name>L-serine</name>
        <dbReference type="ChEBI" id="CHEBI:33384"/>
    </ligand>
</feature>
<dbReference type="PANTHER" id="PTHR43697">
    <property type="entry name" value="SERYL-TRNA SYNTHETASE"/>
    <property type="match status" value="1"/>
</dbReference>
<evidence type="ECO:0000256" key="12">
    <source>
        <dbReference type="ARBA" id="ARBA00047929"/>
    </source>
</evidence>
<dbReference type="PANTHER" id="PTHR43697:SF1">
    <property type="entry name" value="SERINE--TRNA LIGASE"/>
    <property type="match status" value="1"/>
</dbReference>
<evidence type="ECO:0000256" key="14">
    <source>
        <dbReference type="NCBIfam" id="TIGR00414"/>
    </source>
</evidence>
<dbReference type="eggNOG" id="COG0172">
    <property type="taxonomic scope" value="Bacteria"/>
</dbReference>
<sequence length="427" mass="49229">MLDIKLLREKPEEIRQAFQKRLIDLDLTKVFELDAQRRTLIQETETLKARRNMVSSRIPLLKKQGKPIEALTIQMQEVSAKIKELDAALAEVEREIKEFVERLPNIPDADVLAGGKENNQVVHVWGQKPQFDFTPKDHVELVTSLNLIDYERGVKLGGRGFWLYKGTGSLLEWGLLNYFVEEHLKDGYEFILPPHILTYQCGYTAGQFPKFEDDVFHLATESEGEKFKQFLLPTAETALINFYRDEILREEEFPKKYFAYTPCYRKEAGSYRTQERGMVRGHQFNKVEMFQFTLPEQSNQALEELTAKAERLVQGLGLHYRLSKLAAADCSDAMAKTFDIEVWIPSMNEYKEVSSASNARDYQARRGNIRFKRKDGKKTEFIHTLNASGLATSRLLPAIVEQYQQADGSVIVPEVLRRWVGKDVLIP</sequence>
<evidence type="ECO:0000256" key="11">
    <source>
        <dbReference type="ARBA" id="ARBA00039158"/>
    </source>
</evidence>
<dbReference type="STRING" id="1499967.U27_04810"/>
<organism evidence="19">
    <name type="scientific">Vecturithrix granuli</name>
    <dbReference type="NCBI Taxonomy" id="1499967"/>
    <lineage>
        <taxon>Bacteria</taxon>
        <taxon>Candidatus Moduliflexota</taxon>
        <taxon>Candidatus Vecturitrichia</taxon>
        <taxon>Candidatus Vecturitrichales</taxon>
        <taxon>Candidatus Vecturitrichaceae</taxon>
        <taxon>Candidatus Vecturithrix</taxon>
    </lineage>
</organism>
<dbReference type="Proteomes" id="UP000030661">
    <property type="component" value="Unassembled WGS sequence"/>
</dbReference>
<dbReference type="EMBL" id="DF820466">
    <property type="protein sequence ID" value="GAK57843.1"/>
    <property type="molecule type" value="Genomic_DNA"/>
</dbReference>
<dbReference type="GO" id="GO:0004828">
    <property type="term" value="F:serine-tRNA ligase activity"/>
    <property type="evidence" value="ECO:0007669"/>
    <property type="project" value="UniProtKB-UniRule"/>
</dbReference>
<dbReference type="Gene3D" id="3.30.930.10">
    <property type="entry name" value="Bira Bifunctional Protein, Domain 2"/>
    <property type="match status" value="1"/>
</dbReference>
<keyword evidence="9" id="KW-0648">Protein biosynthesis</keyword>
<keyword evidence="17" id="KW-0175">Coiled coil</keyword>
<evidence type="ECO:0000313" key="20">
    <source>
        <dbReference type="Proteomes" id="UP000030661"/>
    </source>
</evidence>